<keyword evidence="8" id="KW-1185">Reference proteome</keyword>
<evidence type="ECO:0000256" key="2">
    <source>
        <dbReference type="ARBA" id="ARBA00022692"/>
    </source>
</evidence>
<evidence type="ECO:0000313" key="7">
    <source>
        <dbReference type="EMBL" id="CEP61543.1"/>
    </source>
</evidence>
<dbReference type="EMBL" id="LN736362">
    <property type="protein sequence ID" value="CEP61543.1"/>
    <property type="molecule type" value="Genomic_DNA"/>
</dbReference>
<reference evidence="7 8" key="1">
    <citation type="submission" date="2014-12" db="EMBL/GenBank/DDBJ databases">
        <authorList>
            <person name="Neuveglise Cecile"/>
        </authorList>
    </citation>
    <scope>NUCLEOTIDE SEQUENCE [LARGE SCALE GENOMIC DNA]</scope>
    <source>
        <strain evidence="7 8">CBS 12615</strain>
    </source>
</reference>
<evidence type="ECO:0000313" key="8">
    <source>
        <dbReference type="Proteomes" id="UP000054304"/>
    </source>
</evidence>
<comment type="subcellular location">
    <subcellularLocation>
        <location evidence="1">Membrane</location>
    </subcellularLocation>
</comment>
<dbReference type="InterPro" id="IPR025423">
    <property type="entry name" value="TMEM205-like"/>
</dbReference>
<dbReference type="GO" id="GO:0016020">
    <property type="term" value="C:membrane"/>
    <property type="evidence" value="ECO:0007669"/>
    <property type="project" value="UniProtKB-SubCell"/>
</dbReference>
<evidence type="ECO:0000256" key="5">
    <source>
        <dbReference type="SAM" id="Phobius"/>
    </source>
</evidence>
<dbReference type="InterPro" id="IPR053009">
    <property type="entry name" value="Xanthocillin_Biosynth-Assoc"/>
</dbReference>
<feature type="transmembrane region" description="Helical" evidence="5">
    <location>
        <begin position="6"/>
        <end position="26"/>
    </location>
</feature>
<gene>
    <name evidence="7" type="ORF">LALA0_S03e05204g</name>
</gene>
<dbReference type="OrthoDB" id="1641132at2759"/>
<dbReference type="GeneID" id="34684968"/>
<dbReference type="PANTHER" id="PTHR23241">
    <property type="entry name" value="LATE EMBRYOGENESIS ABUNDANT PLANTS LEA-RELATED"/>
    <property type="match status" value="1"/>
</dbReference>
<evidence type="ECO:0000259" key="6">
    <source>
        <dbReference type="Pfam" id="PF13664"/>
    </source>
</evidence>
<evidence type="ECO:0000256" key="1">
    <source>
        <dbReference type="ARBA" id="ARBA00004370"/>
    </source>
</evidence>
<protein>
    <submittedName>
        <fullName evidence="7">LALA0S03e05204g1_1</fullName>
    </submittedName>
</protein>
<keyword evidence="4 5" id="KW-0472">Membrane</keyword>
<sequence>MYYLRPTFNLIIYSFAFGGTTFYSYVASPLAFKHLPRDSFSELQNKVFPIFFQLQAFSPLLLGLTAPMPLHTGSLVALASASLSGCLNLFWLLPWTRRVKEARHRLADTLQGEELEAQDQPLRKEFGKSHGLSLFFHTTNVVAMLAYGVFLTRGLIRFVPK</sequence>
<feature type="domain" description="TMEM205-like" evidence="6">
    <location>
        <begin position="12"/>
        <end position="104"/>
    </location>
</feature>
<accession>A0A0C7MVI6</accession>
<dbReference type="PANTHER" id="PTHR23241:SF102">
    <property type="entry name" value="LD23009P"/>
    <property type="match status" value="1"/>
</dbReference>
<keyword evidence="2 5" id="KW-0812">Transmembrane</keyword>
<dbReference type="HOGENOM" id="CLU_094297_2_0_1"/>
<dbReference type="Proteomes" id="UP000054304">
    <property type="component" value="Unassembled WGS sequence"/>
</dbReference>
<dbReference type="AlphaFoldDB" id="A0A0C7MVI6"/>
<name>A0A0C7MVI6_9SACH</name>
<proteinExistence type="predicted"/>
<dbReference type="Pfam" id="PF13664">
    <property type="entry name" value="DUF4149"/>
    <property type="match status" value="1"/>
</dbReference>
<dbReference type="RefSeq" id="XP_022627777.1">
    <property type="nucleotide sequence ID" value="XM_022773289.1"/>
</dbReference>
<evidence type="ECO:0000256" key="4">
    <source>
        <dbReference type="ARBA" id="ARBA00023136"/>
    </source>
</evidence>
<feature type="transmembrane region" description="Helical" evidence="5">
    <location>
        <begin position="74"/>
        <end position="95"/>
    </location>
</feature>
<feature type="transmembrane region" description="Helical" evidence="5">
    <location>
        <begin position="132"/>
        <end position="156"/>
    </location>
</feature>
<keyword evidence="3 5" id="KW-1133">Transmembrane helix</keyword>
<organism evidence="7 8">
    <name type="scientific">Lachancea lanzarotensis</name>
    <dbReference type="NCBI Taxonomy" id="1245769"/>
    <lineage>
        <taxon>Eukaryota</taxon>
        <taxon>Fungi</taxon>
        <taxon>Dikarya</taxon>
        <taxon>Ascomycota</taxon>
        <taxon>Saccharomycotina</taxon>
        <taxon>Saccharomycetes</taxon>
        <taxon>Saccharomycetales</taxon>
        <taxon>Saccharomycetaceae</taxon>
        <taxon>Lachancea</taxon>
    </lineage>
</organism>
<evidence type="ECO:0000256" key="3">
    <source>
        <dbReference type="ARBA" id="ARBA00022989"/>
    </source>
</evidence>